<feature type="compositionally biased region" description="Polar residues" evidence="1">
    <location>
        <begin position="266"/>
        <end position="331"/>
    </location>
</feature>
<gene>
    <name evidence="3" type="ORF">K0T92_06765</name>
</gene>
<evidence type="ECO:0000256" key="2">
    <source>
        <dbReference type="SAM" id="Phobius"/>
    </source>
</evidence>
<sequence length="415" mass="45276">MSEELASATGIAALVFLLFALFAGYGIGSIAYRNTVTHMRRSARFNLALLALMGMTAAIIISIFLYAVTWSPSLIWNTLLYIPLVMAPLAAVIILALPRLLQLARLVPDNRHDAASRTKRRAAADVRLVVPVQSLTIGALVCIYLLLYPLPVPAGTELLIITLVMLSAAALLAWRQSIRRRRIHRDDGTSLIHSVKRISVYTSACGLIVLGITYPALNVKQGLNSLNPNRGDDYGTVDFGISSDPIEGVQNNKSGDNAETIDPIKHNNQNADPFQNQKPRNQNVGPRLSEQQESRIINSGKPDQQSEIGHPGTGNQQSSLNFGKPGQQQQSEIGYSGLGEQQSSQIINFGKLHQLQSEIGYSGLGEQQDSPFVDPNSGEQQKEMIGMKGQSVADLYQRGLFTNALVMRIENNPLL</sequence>
<accession>A0ABS7D3D2</accession>
<keyword evidence="4" id="KW-1185">Reference proteome</keyword>
<feature type="transmembrane region" description="Helical" evidence="2">
    <location>
        <begin position="198"/>
        <end position="217"/>
    </location>
</feature>
<feature type="transmembrane region" description="Helical" evidence="2">
    <location>
        <begin position="47"/>
        <end position="68"/>
    </location>
</feature>
<proteinExistence type="predicted"/>
<evidence type="ECO:0000256" key="1">
    <source>
        <dbReference type="SAM" id="MobiDB-lite"/>
    </source>
</evidence>
<name>A0ABS7D3D2_9BACL</name>
<comment type="caution">
    <text evidence="3">The sequence shown here is derived from an EMBL/GenBank/DDBJ whole genome shotgun (WGS) entry which is preliminary data.</text>
</comment>
<evidence type="ECO:0000313" key="4">
    <source>
        <dbReference type="Proteomes" id="UP000812277"/>
    </source>
</evidence>
<protein>
    <submittedName>
        <fullName evidence="3">Uncharacterized protein</fullName>
    </submittedName>
</protein>
<evidence type="ECO:0000313" key="3">
    <source>
        <dbReference type="EMBL" id="MBW7474442.1"/>
    </source>
</evidence>
<dbReference type="EMBL" id="JAHZIJ010000003">
    <property type="protein sequence ID" value="MBW7474442.1"/>
    <property type="molecule type" value="Genomic_DNA"/>
</dbReference>
<reference evidence="3 4" key="1">
    <citation type="submission" date="2021-07" db="EMBL/GenBank/DDBJ databases">
        <title>Paenibacillus radiodurans sp. nov., isolated from the southeastern edge of Tengger Desert.</title>
        <authorList>
            <person name="Zhang G."/>
        </authorList>
    </citation>
    <scope>NUCLEOTIDE SEQUENCE [LARGE SCALE GENOMIC DNA]</scope>
    <source>
        <strain evidence="3 4">DT7-4</strain>
    </source>
</reference>
<organism evidence="3 4">
    <name type="scientific">Paenibacillus oenotherae</name>
    <dbReference type="NCBI Taxonomy" id="1435645"/>
    <lineage>
        <taxon>Bacteria</taxon>
        <taxon>Bacillati</taxon>
        <taxon>Bacillota</taxon>
        <taxon>Bacilli</taxon>
        <taxon>Bacillales</taxon>
        <taxon>Paenibacillaceae</taxon>
        <taxon>Paenibacillus</taxon>
    </lineage>
</organism>
<dbReference type="Proteomes" id="UP000812277">
    <property type="component" value="Unassembled WGS sequence"/>
</dbReference>
<dbReference type="RefSeq" id="WP_219871685.1">
    <property type="nucleotide sequence ID" value="NZ_JAHZIJ010000003.1"/>
</dbReference>
<keyword evidence="2" id="KW-0472">Membrane</keyword>
<feature type="transmembrane region" description="Helical" evidence="2">
    <location>
        <begin position="158"/>
        <end position="177"/>
    </location>
</feature>
<feature type="region of interest" description="Disordered" evidence="1">
    <location>
        <begin position="236"/>
        <end position="331"/>
    </location>
</feature>
<feature type="transmembrane region" description="Helical" evidence="2">
    <location>
        <begin position="6"/>
        <end position="27"/>
    </location>
</feature>
<keyword evidence="2" id="KW-0812">Transmembrane</keyword>
<feature type="transmembrane region" description="Helical" evidence="2">
    <location>
        <begin position="74"/>
        <end position="97"/>
    </location>
</feature>
<keyword evidence="2" id="KW-1133">Transmembrane helix</keyword>
<feature type="transmembrane region" description="Helical" evidence="2">
    <location>
        <begin position="126"/>
        <end position="146"/>
    </location>
</feature>